<evidence type="ECO:0000313" key="1">
    <source>
        <dbReference type="EMBL" id="GAG16938.1"/>
    </source>
</evidence>
<protein>
    <submittedName>
        <fullName evidence="1">Uncharacterized protein</fullName>
    </submittedName>
</protein>
<dbReference type="EMBL" id="BARS01035296">
    <property type="protein sequence ID" value="GAG16938.1"/>
    <property type="molecule type" value="Genomic_DNA"/>
</dbReference>
<comment type="caution">
    <text evidence="1">The sequence shown here is derived from an EMBL/GenBank/DDBJ whole genome shotgun (WGS) entry which is preliminary data.</text>
</comment>
<dbReference type="AlphaFoldDB" id="X0VWX8"/>
<name>X0VWX8_9ZZZZ</name>
<reference evidence="1" key="1">
    <citation type="journal article" date="2014" name="Front. Microbiol.">
        <title>High frequency of phylogenetically diverse reductive dehalogenase-homologous genes in deep subseafloor sedimentary metagenomes.</title>
        <authorList>
            <person name="Kawai M."/>
            <person name="Futagami T."/>
            <person name="Toyoda A."/>
            <person name="Takaki Y."/>
            <person name="Nishi S."/>
            <person name="Hori S."/>
            <person name="Arai W."/>
            <person name="Tsubouchi T."/>
            <person name="Morono Y."/>
            <person name="Uchiyama I."/>
            <person name="Ito T."/>
            <person name="Fujiyama A."/>
            <person name="Inagaki F."/>
            <person name="Takami H."/>
        </authorList>
    </citation>
    <scope>NUCLEOTIDE SEQUENCE</scope>
    <source>
        <strain evidence="1">Expedition CK06-06</strain>
    </source>
</reference>
<organism evidence="1">
    <name type="scientific">marine sediment metagenome</name>
    <dbReference type="NCBI Taxonomy" id="412755"/>
    <lineage>
        <taxon>unclassified sequences</taxon>
        <taxon>metagenomes</taxon>
        <taxon>ecological metagenomes</taxon>
    </lineage>
</organism>
<accession>X0VWX8</accession>
<proteinExistence type="predicted"/>
<gene>
    <name evidence="1" type="ORF">S01H1_54398</name>
</gene>
<sequence>MQDRVREQGAYMKTDKKPAVKNILDTEVDIKESLFSYDDDYLGSENCPHCYSMIHVVKLHGKLRLGKDANR</sequence>